<dbReference type="Proteomes" id="UP000726170">
    <property type="component" value="Unassembled WGS sequence"/>
</dbReference>
<organism evidence="2 3">
    <name type="scientific">Clostridium mobile</name>
    <dbReference type="NCBI Taxonomy" id="2841512"/>
    <lineage>
        <taxon>Bacteria</taxon>
        <taxon>Bacillati</taxon>
        <taxon>Bacillota</taxon>
        <taxon>Clostridia</taxon>
        <taxon>Eubacteriales</taxon>
        <taxon>Clostridiaceae</taxon>
        <taxon>Clostridium</taxon>
    </lineage>
</organism>
<sequence length="194" mass="21814">MKKKYLIIPTAIVLMFSLIGCGNKEIKDNGSKSVSSNDNEVITEKQSTDKNTEEVSEELKSIYYDEKRIIDNSGGAYYSEYALNEHNEDTISVKIDGYYGAINYWVLDAKSAGKITLDYNFEFSKEGKYKLLLCTPDKKLVKIFEHTSGEDSIENEITIDIEKGVTRIVAVGNDATAKVDISIKKQGDIEIRNK</sequence>
<protein>
    <recommendedName>
        <fullName evidence="4">Lipoprotein</fullName>
    </recommendedName>
</protein>
<proteinExistence type="predicted"/>
<dbReference type="PROSITE" id="PS51257">
    <property type="entry name" value="PROKAR_LIPOPROTEIN"/>
    <property type="match status" value="1"/>
</dbReference>
<name>A0ABS6EEP8_9CLOT</name>
<comment type="caution">
    <text evidence="2">The sequence shown here is derived from an EMBL/GenBank/DDBJ whole genome shotgun (WGS) entry which is preliminary data.</text>
</comment>
<gene>
    <name evidence="2" type="ORF">KQI86_04030</name>
</gene>
<evidence type="ECO:0000313" key="3">
    <source>
        <dbReference type="Proteomes" id="UP000726170"/>
    </source>
</evidence>
<reference evidence="2 3" key="1">
    <citation type="submission" date="2021-06" db="EMBL/GenBank/DDBJ databases">
        <authorList>
            <person name="Sun Q."/>
            <person name="Li D."/>
        </authorList>
    </citation>
    <scope>NUCLEOTIDE SEQUENCE [LARGE SCALE GENOMIC DNA]</scope>
    <source>
        <strain evidence="2 3">MSJ-11</strain>
    </source>
</reference>
<feature type="compositionally biased region" description="Polar residues" evidence="1">
    <location>
        <begin position="31"/>
        <end position="40"/>
    </location>
</feature>
<feature type="region of interest" description="Disordered" evidence="1">
    <location>
        <begin position="29"/>
        <end position="53"/>
    </location>
</feature>
<dbReference type="RefSeq" id="WP_216437862.1">
    <property type="nucleotide sequence ID" value="NZ_JAHLQF010000001.1"/>
</dbReference>
<feature type="compositionally biased region" description="Basic and acidic residues" evidence="1">
    <location>
        <begin position="42"/>
        <end position="53"/>
    </location>
</feature>
<evidence type="ECO:0000313" key="2">
    <source>
        <dbReference type="EMBL" id="MBU5483485.1"/>
    </source>
</evidence>
<evidence type="ECO:0000256" key="1">
    <source>
        <dbReference type="SAM" id="MobiDB-lite"/>
    </source>
</evidence>
<evidence type="ECO:0008006" key="4">
    <source>
        <dbReference type="Google" id="ProtNLM"/>
    </source>
</evidence>
<dbReference type="EMBL" id="JAHLQF010000001">
    <property type="protein sequence ID" value="MBU5483485.1"/>
    <property type="molecule type" value="Genomic_DNA"/>
</dbReference>
<keyword evidence="3" id="KW-1185">Reference proteome</keyword>
<accession>A0ABS6EEP8</accession>